<name>A0A5N5QSK0_9AGAM</name>
<accession>A0A5N5QSK0</accession>
<dbReference type="InterPro" id="IPR001753">
    <property type="entry name" value="Enoyl-CoA_hydra/iso"/>
</dbReference>
<comment type="similarity">
    <text evidence="1">Belongs to the enoyl-CoA hydratase/isomerase family.</text>
</comment>
<protein>
    <recommendedName>
        <fullName evidence="5">Enoyl-CoA hydratase</fullName>
    </recommendedName>
</protein>
<dbReference type="Proteomes" id="UP000383932">
    <property type="component" value="Unassembled WGS sequence"/>
</dbReference>
<dbReference type="InterPro" id="IPR014748">
    <property type="entry name" value="Enoyl-CoA_hydra_C"/>
</dbReference>
<evidence type="ECO:0000313" key="3">
    <source>
        <dbReference type="EMBL" id="KAB5594618.1"/>
    </source>
</evidence>
<dbReference type="Gene3D" id="3.90.226.10">
    <property type="entry name" value="2-enoyl-CoA Hydratase, Chain A, domain 1"/>
    <property type="match status" value="1"/>
</dbReference>
<sequence length="300" mass="32149">MILTRIVSNTCLVKPRLTVTPILRRYLNAPPPVTNAETQDAFLEPADGRPGVLYLSLNRPKAKNALSVRMVDQMKRALAEVDKDSSARTLIVRSTTIGAFCAGADLVERRSMTKEQVDTFLANLRATLCALEDLAIPTIAAIDGPALGGGLEMAFCCDFRIAGSSVTKIGLPETRLGIIPGAGGTQRAARLLGLPRAKALIYTGKALDAQEALEWGVVDFVSKEGQSASDRALDLADEMSNSAPLALRAAKRALSISPDLALSDGLDLERACYEPLLNTKDRTEALVAFGEKRKPIFKGE</sequence>
<dbReference type="FunFam" id="1.10.12.10:FF:000001">
    <property type="entry name" value="Probable enoyl-CoA hydratase, mitochondrial"/>
    <property type="match status" value="1"/>
</dbReference>
<dbReference type="EMBL" id="SSOP01000018">
    <property type="protein sequence ID" value="KAB5594618.1"/>
    <property type="molecule type" value="Genomic_DNA"/>
</dbReference>
<evidence type="ECO:0000313" key="4">
    <source>
        <dbReference type="Proteomes" id="UP000383932"/>
    </source>
</evidence>
<evidence type="ECO:0000256" key="1">
    <source>
        <dbReference type="ARBA" id="ARBA00005254"/>
    </source>
</evidence>
<dbReference type="GO" id="GO:0016836">
    <property type="term" value="F:hydro-lyase activity"/>
    <property type="evidence" value="ECO:0007669"/>
    <property type="project" value="UniProtKB-ARBA"/>
</dbReference>
<organism evidence="3 4">
    <name type="scientific">Ceratobasidium theobromae</name>
    <dbReference type="NCBI Taxonomy" id="1582974"/>
    <lineage>
        <taxon>Eukaryota</taxon>
        <taxon>Fungi</taxon>
        <taxon>Dikarya</taxon>
        <taxon>Basidiomycota</taxon>
        <taxon>Agaricomycotina</taxon>
        <taxon>Agaricomycetes</taxon>
        <taxon>Cantharellales</taxon>
        <taxon>Ceratobasidiaceae</taxon>
        <taxon>Ceratobasidium</taxon>
    </lineage>
</organism>
<keyword evidence="2" id="KW-0456">Lyase</keyword>
<dbReference type="CDD" id="cd06558">
    <property type="entry name" value="crotonase-like"/>
    <property type="match status" value="1"/>
</dbReference>
<gene>
    <name evidence="3" type="ORF">CTheo_1940</name>
</gene>
<dbReference type="PANTHER" id="PTHR11941">
    <property type="entry name" value="ENOYL-COA HYDRATASE-RELATED"/>
    <property type="match status" value="1"/>
</dbReference>
<dbReference type="OrthoDB" id="410701at2759"/>
<dbReference type="GO" id="GO:0005739">
    <property type="term" value="C:mitochondrion"/>
    <property type="evidence" value="ECO:0007669"/>
    <property type="project" value="TreeGrafter"/>
</dbReference>
<reference evidence="3 4" key="1">
    <citation type="journal article" date="2019" name="Fungal Biol. Biotechnol.">
        <title>Draft genome sequence of fastidious pathogen Ceratobasidium theobromae, which causes vascular-streak dieback in Theobroma cacao.</title>
        <authorList>
            <person name="Ali S.S."/>
            <person name="Asman A."/>
            <person name="Shao J."/>
            <person name="Firmansyah A.P."/>
            <person name="Susilo A.W."/>
            <person name="Rosmana A."/>
            <person name="McMahon P."/>
            <person name="Junaid M."/>
            <person name="Guest D."/>
            <person name="Kheng T.Y."/>
            <person name="Meinhardt L.W."/>
            <person name="Bailey B.A."/>
        </authorList>
    </citation>
    <scope>NUCLEOTIDE SEQUENCE [LARGE SCALE GENOMIC DNA]</scope>
    <source>
        <strain evidence="3 4">CT2</strain>
    </source>
</reference>
<dbReference type="InterPro" id="IPR029045">
    <property type="entry name" value="ClpP/crotonase-like_dom_sf"/>
</dbReference>
<evidence type="ECO:0000256" key="2">
    <source>
        <dbReference type="ARBA" id="ARBA00023239"/>
    </source>
</evidence>
<evidence type="ECO:0008006" key="5">
    <source>
        <dbReference type="Google" id="ProtNLM"/>
    </source>
</evidence>
<proteinExistence type="inferred from homology"/>
<dbReference type="Gene3D" id="1.10.12.10">
    <property type="entry name" value="Lyase 2-enoyl-coa Hydratase, Chain A, domain 2"/>
    <property type="match status" value="1"/>
</dbReference>
<keyword evidence="4" id="KW-1185">Reference proteome</keyword>
<dbReference type="FunFam" id="3.90.226.10:FF:000009">
    <property type="entry name" value="Carnitinyl-CoA dehydratase"/>
    <property type="match status" value="1"/>
</dbReference>
<dbReference type="Pfam" id="PF00378">
    <property type="entry name" value="ECH_1"/>
    <property type="match status" value="1"/>
</dbReference>
<dbReference type="PANTHER" id="PTHR11941:SF171">
    <property type="entry name" value="SD19268P"/>
    <property type="match status" value="1"/>
</dbReference>
<dbReference type="GO" id="GO:0006635">
    <property type="term" value="P:fatty acid beta-oxidation"/>
    <property type="evidence" value="ECO:0007669"/>
    <property type="project" value="TreeGrafter"/>
</dbReference>
<dbReference type="AlphaFoldDB" id="A0A5N5QSK0"/>
<comment type="caution">
    <text evidence="3">The sequence shown here is derived from an EMBL/GenBank/DDBJ whole genome shotgun (WGS) entry which is preliminary data.</text>
</comment>
<dbReference type="SUPFAM" id="SSF52096">
    <property type="entry name" value="ClpP/crotonase"/>
    <property type="match status" value="1"/>
</dbReference>